<accession>A0A286DS07</accession>
<evidence type="ECO:0000313" key="1">
    <source>
        <dbReference type="EMBL" id="SOD61431.1"/>
    </source>
</evidence>
<reference evidence="2" key="1">
    <citation type="submission" date="2017-09" db="EMBL/GenBank/DDBJ databases">
        <authorList>
            <person name="Varghese N."/>
            <person name="Submissions S."/>
        </authorList>
    </citation>
    <scope>NUCLEOTIDE SEQUENCE [LARGE SCALE GENOMIC DNA]</scope>
    <source>
        <strain evidence="2">JKS000234</strain>
    </source>
</reference>
<proteinExistence type="predicted"/>
<dbReference type="AlphaFoldDB" id="A0A286DS07"/>
<organism evidence="1 2">
    <name type="scientific">Candidatus Pantoea floridensis</name>
    <dbReference type="NCBI Taxonomy" id="1938870"/>
    <lineage>
        <taxon>Bacteria</taxon>
        <taxon>Pseudomonadati</taxon>
        <taxon>Pseudomonadota</taxon>
        <taxon>Gammaproteobacteria</taxon>
        <taxon>Enterobacterales</taxon>
        <taxon>Erwiniaceae</taxon>
        <taxon>Pantoea</taxon>
    </lineage>
</organism>
<keyword evidence="2" id="KW-1185">Reference proteome</keyword>
<name>A0A286DS07_9GAMM</name>
<evidence type="ECO:0008006" key="3">
    <source>
        <dbReference type="Google" id="ProtNLM"/>
    </source>
</evidence>
<dbReference type="EMBL" id="OCMY01000004">
    <property type="protein sequence ID" value="SOD61431.1"/>
    <property type="molecule type" value="Genomic_DNA"/>
</dbReference>
<evidence type="ECO:0000313" key="2">
    <source>
        <dbReference type="Proteomes" id="UP000219271"/>
    </source>
</evidence>
<sequence>MRDVFRGQSGDNMNLTKRKREALREQFRGRCAFCGSKLPAREWHAEFIGEEYIQGGIAPVCKECRTAKGNASPEAFRALLAEQVERARRHSANFRTAERFGLCRVKAEPVVFWFENCASSPAVSSAPTLITSQNTASAA</sequence>
<dbReference type="Gene3D" id="1.10.30.50">
    <property type="match status" value="1"/>
</dbReference>
<dbReference type="Proteomes" id="UP000219271">
    <property type="component" value="Unassembled WGS sequence"/>
</dbReference>
<protein>
    <recommendedName>
        <fullName evidence="3">HNH endonuclease</fullName>
    </recommendedName>
</protein>
<gene>
    <name evidence="1" type="ORF">SAMN06273570_5131</name>
</gene>